<gene>
    <name evidence="2" type="primary">orf18</name>
</gene>
<feature type="region of interest" description="Disordered" evidence="1">
    <location>
        <begin position="1"/>
        <end position="39"/>
    </location>
</feature>
<accession>A0A4D6U7C2</accession>
<evidence type="ECO:0000256" key="1">
    <source>
        <dbReference type="SAM" id="MobiDB-lite"/>
    </source>
</evidence>
<sequence>MIQSSSQTNFMKKKNHFITKPPNATNIGEAKALTPKLRE</sequence>
<dbReference type="EMBL" id="MK551180">
    <property type="protein sequence ID" value="QCH03141.1"/>
    <property type="molecule type" value="Genomic_DNA"/>
</dbReference>
<proteinExistence type="predicted"/>
<dbReference type="AlphaFoldDB" id="A0A4D6U7C2"/>
<organism evidence="2">
    <name type="scientific">Plesiomonas shigelloides</name>
    <name type="common">Aeromonas shigelloides</name>
    <dbReference type="NCBI Taxonomy" id="703"/>
    <lineage>
        <taxon>Bacteria</taxon>
        <taxon>Pseudomonadati</taxon>
        <taxon>Pseudomonadota</taxon>
        <taxon>Gammaproteobacteria</taxon>
        <taxon>Enterobacterales</taxon>
        <taxon>Enterobacteriaceae</taxon>
        <taxon>Plesiomonas</taxon>
    </lineage>
</organism>
<feature type="compositionally biased region" description="Polar residues" evidence="1">
    <location>
        <begin position="1"/>
        <end position="10"/>
    </location>
</feature>
<name>A0A4D6U7C2_PLESH</name>
<protein>
    <submittedName>
        <fullName evidence="2">Uncharacterized protein</fullName>
    </submittedName>
</protein>
<reference evidence="2" key="1">
    <citation type="journal article" date="2019" name="Front. Microbiol.">
        <title>O-Antigen Gene Clusters of Plesiomonas shigelloides Serogroups and Its Application in Development of a Molecular Serotyping Scheme.</title>
        <authorList>
            <person name="Xi D."/>
            <person name="Wang X."/>
            <person name="Ning K."/>
            <person name="Liu Q."/>
            <person name="Jing F."/>
            <person name="Guo X."/>
            <person name="Cao B."/>
        </authorList>
    </citation>
    <scope>NUCLEOTIDE SEQUENCE</scope>
    <source>
        <strain evidence="2">O10H41</strain>
    </source>
</reference>
<evidence type="ECO:0000313" key="2">
    <source>
        <dbReference type="EMBL" id="QCH03141.1"/>
    </source>
</evidence>